<feature type="region of interest" description="Disordered" evidence="1">
    <location>
        <begin position="1"/>
        <end position="50"/>
    </location>
</feature>
<protein>
    <submittedName>
        <fullName evidence="2">Uncharacterized protein</fullName>
    </submittedName>
</protein>
<name>A0A834HWH9_RHYFE</name>
<comment type="caution">
    <text evidence="2">The sequence shown here is derived from an EMBL/GenBank/DDBJ whole genome shotgun (WGS) entry which is preliminary data.</text>
</comment>
<organism evidence="2 3">
    <name type="scientific">Rhynchophorus ferrugineus</name>
    <name type="common">Red palm weevil</name>
    <name type="synonym">Curculio ferrugineus</name>
    <dbReference type="NCBI Taxonomy" id="354439"/>
    <lineage>
        <taxon>Eukaryota</taxon>
        <taxon>Metazoa</taxon>
        <taxon>Ecdysozoa</taxon>
        <taxon>Arthropoda</taxon>
        <taxon>Hexapoda</taxon>
        <taxon>Insecta</taxon>
        <taxon>Pterygota</taxon>
        <taxon>Neoptera</taxon>
        <taxon>Endopterygota</taxon>
        <taxon>Coleoptera</taxon>
        <taxon>Polyphaga</taxon>
        <taxon>Cucujiformia</taxon>
        <taxon>Curculionidae</taxon>
        <taxon>Dryophthorinae</taxon>
        <taxon>Rhynchophorus</taxon>
    </lineage>
</organism>
<dbReference type="AlphaFoldDB" id="A0A834HWH9"/>
<evidence type="ECO:0000256" key="1">
    <source>
        <dbReference type="SAM" id="MobiDB-lite"/>
    </source>
</evidence>
<sequence length="89" mass="9332">MTNDRGPLSEMMTGTRAEGGGGGGGRRGEVDDYDDDVEGPVLEGGGGIDEKGKKTVGSVRFFVSIGDDVRFDVVVPPSSFGPILVENWK</sequence>
<dbReference type="EMBL" id="JAACXV010014140">
    <property type="protein sequence ID" value="KAF7270077.1"/>
    <property type="molecule type" value="Genomic_DNA"/>
</dbReference>
<gene>
    <name evidence="2" type="ORF">GWI33_016935</name>
</gene>
<keyword evidence="3" id="KW-1185">Reference proteome</keyword>
<dbReference type="Proteomes" id="UP000625711">
    <property type="component" value="Unassembled WGS sequence"/>
</dbReference>
<evidence type="ECO:0000313" key="3">
    <source>
        <dbReference type="Proteomes" id="UP000625711"/>
    </source>
</evidence>
<evidence type="ECO:0000313" key="2">
    <source>
        <dbReference type="EMBL" id="KAF7270077.1"/>
    </source>
</evidence>
<accession>A0A834HWH9</accession>
<proteinExistence type="predicted"/>
<reference evidence="2" key="1">
    <citation type="submission" date="2020-08" db="EMBL/GenBank/DDBJ databases">
        <title>Genome sequencing and assembly of the red palm weevil Rhynchophorus ferrugineus.</title>
        <authorList>
            <person name="Dias G.B."/>
            <person name="Bergman C.M."/>
            <person name="Manee M."/>
        </authorList>
    </citation>
    <scope>NUCLEOTIDE SEQUENCE</scope>
    <source>
        <strain evidence="2">AA-2017</strain>
        <tissue evidence="2">Whole larva</tissue>
    </source>
</reference>